<feature type="domain" description="TOD1/MUCI70 glycosyltransferase-like" evidence="3">
    <location>
        <begin position="400"/>
        <end position="719"/>
    </location>
</feature>
<dbReference type="KEGG" id="mcha:111020232"/>
<protein>
    <submittedName>
        <fullName evidence="5">Uncharacterized protein LOC111020232</fullName>
    </submittedName>
</protein>
<name>A0A6J1DI07_MOMCH</name>
<sequence>MAQHRQYGTDRYGPRAHDTLHSTNNGVADHVAVGIRGAPHKQGRARRSARSDKGIGISVGAIIFVLSLVLGVTVLAYYYLSRDTKEISNHNVEDDDFKNDPDFLSNVTRTETTKVRFGKGLVVHGRDSRYWDGDDRRRDEDYNEDAVKHVATTDKVTEKGDVPAKLSEGHGVSSIEHSHNSLDRKDIGLYNEAGRKELRKYEAEYEASMNTSGQLGKEGNEDDQVADEDDLENWNDGIDTDDEYGNGSDSQHPIMEEDNDTEREKGDHSDATSLTQEDSEKSFNVVETGKSHNDDHGQFLNVLDGETNYQHDDENVGASNHSFDEDYTSSSQNSDKVNKTSNHVSVTIGHGHHSKRSKVDPRKKPKHRKFSGASCEMKFLNSTAQIIEPLVSKKFVRFTLQYTETEEEPSNQEKWVPRFSGHQTLQERETSFYAQDQKINCGFVRGPKSFSSTGFDLTEDDSSYISRCHIAVVSCIFGNSDHLRSPTGKAVTRFSRKNVCFVMFMDEVTLETLSSEGQTVDRMGFIGLWKIVVVKNLPYTDMRRVGKIPKLLPHRIFPSARYSIWLDSKLRLQYDPVLILEYFLWRRGYEFAISNHYDRHCVWEEVAQNKRLNKYNHSIIDQQFAFYQADGLKRFNASDTNKLLPSNVPEGSFIIRAHTPMSNLFSCLWFNEVDRFTPRDQLSFAYTYQKLRRMNPGKPFYLNMFKDCERRKIAKLFRHRSDEKRTIQRNAMQ</sequence>
<dbReference type="OrthoDB" id="1905162at2759"/>
<reference evidence="5" key="1">
    <citation type="submission" date="2025-08" db="UniProtKB">
        <authorList>
            <consortium name="RefSeq"/>
        </authorList>
    </citation>
    <scope>IDENTIFICATION</scope>
    <source>
        <strain evidence="5">OHB3-1</strain>
    </source>
</reference>
<feature type="compositionally biased region" description="Polar residues" evidence="1">
    <location>
        <begin position="328"/>
        <end position="345"/>
    </location>
</feature>
<dbReference type="PANTHER" id="PTHR12956:SF24">
    <property type="entry name" value="TRANSMEMBRANE PROTEIN (DUF616)"/>
    <property type="match status" value="1"/>
</dbReference>
<keyword evidence="2" id="KW-0472">Membrane</keyword>
<evidence type="ECO:0000259" key="3">
    <source>
        <dbReference type="Pfam" id="PF04765"/>
    </source>
</evidence>
<keyword evidence="2" id="KW-0812">Transmembrane</keyword>
<accession>A0A6J1DI07</accession>
<evidence type="ECO:0000313" key="4">
    <source>
        <dbReference type="Proteomes" id="UP000504603"/>
    </source>
</evidence>
<feature type="compositionally biased region" description="Acidic residues" evidence="1">
    <location>
        <begin position="220"/>
        <end position="244"/>
    </location>
</feature>
<feature type="region of interest" description="Disordered" evidence="1">
    <location>
        <begin position="1"/>
        <end position="23"/>
    </location>
</feature>
<dbReference type="Proteomes" id="UP000504603">
    <property type="component" value="Unplaced"/>
</dbReference>
<dbReference type="RefSeq" id="XP_022152531.1">
    <property type="nucleotide sequence ID" value="XM_022296839.1"/>
</dbReference>
<organism evidence="4 5">
    <name type="scientific">Momordica charantia</name>
    <name type="common">Bitter gourd</name>
    <name type="synonym">Balsam pear</name>
    <dbReference type="NCBI Taxonomy" id="3673"/>
    <lineage>
        <taxon>Eukaryota</taxon>
        <taxon>Viridiplantae</taxon>
        <taxon>Streptophyta</taxon>
        <taxon>Embryophyta</taxon>
        <taxon>Tracheophyta</taxon>
        <taxon>Spermatophyta</taxon>
        <taxon>Magnoliopsida</taxon>
        <taxon>eudicotyledons</taxon>
        <taxon>Gunneridae</taxon>
        <taxon>Pentapetalae</taxon>
        <taxon>rosids</taxon>
        <taxon>fabids</taxon>
        <taxon>Cucurbitales</taxon>
        <taxon>Cucurbitaceae</taxon>
        <taxon>Momordiceae</taxon>
        <taxon>Momordica</taxon>
    </lineage>
</organism>
<evidence type="ECO:0000256" key="2">
    <source>
        <dbReference type="SAM" id="Phobius"/>
    </source>
</evidence>
<dbReference type="Pfam" id="PF04765">
    <property type="entry name" value="TOD1_MUCI70"/>
    <property type="match status" value="1"/>
</dbReference>
<feature type="transmembrane region" description="Helical" evidence="2">
    <location>
        <begin position="54"/>
        <end position="80"/>
    </location>
</feature>
<evidence type="ECO:0000313" key="5">
    <source>
        <dbReference type="RefSeq" id="XP_022152531.1"/>
    </source>
</evidence>
<dbReference type="InterPro" id="IPR006852">
    <property type="entry name" value="TOD1_MUCI70"/>
</dbReference>
<evidence type="ECO:0000256" key="1">
    <source>
        <dbReference type="SAM" id="MobiDB-lite"/>
    </source>
</evidence>
<dbReference type="PANTHER" id="PTHR12956">
    <property type="entry name" value="ALKALINE CERAMIDASE-RELATED"/>
    <property type="match status" value="1"/>
</dbReference>
<gene>
    <name evidence="5" type="primary">LOC111020232</name>
</gene>
<dbReference type="InterPro" id="IPR048354">
    <property type="entry name" value="TOD1_MUCI70_glycTrfase_dom"/>
</dbReference>
<keyword evidence="2" id="KW-1133">Transmembrane helix</keyword>
<dbReference type="GeneID" id="111020232"/>
<feature type="region of interest" description="Disordered" evidence="1">
    <location>
        <begin position="309"/>
        <end position="370"/>
    </location>
</feature>
<proteinExistence type="predicted"/>
<keyword evidence="4" id="KW-1185">Reference proteome</keyword>
<dbReference type="AlphaFoldDB" id="A0A6J1DI07"/>
<feature type="region of interest" description="Disordered" evidence="1">
    <location>
        <begin position="204"/>
        <end position="282"/>
    </location>
</feature>